<organism evidence="2 3">
    <name type="scientific">Arthrobotrys musiformis</name>
    <dbReference type="NCBI Taxonomy" id="47236"/>
    <lineage>
        <taxon>Eukaryota</taxon>
        <taxon>Fungi</taxon>
        <taxon>Dikarya</taxon>
        <taxon>Ascomycota</taxon>
        <taxon>Pezizomycotina</taxon>
        <taxon>Orbiliomycetes</taxon>
        <taxon>Orbiliales</taxon>
        <taxon>Orbiliaceae</taxon>
        <taxon>Arthrobotrys</taxon>
    </lineage>
</organism>
<evidence type="ECO:0000256" key="1">
    <source>
        <dbReference type="SAM" id="MobiDB-lite"/>
    </source>
</evidence>
<feature type="region of interest" description="Disordered" evidence="1">
    <location>
        <begin position="1"/>
        <end position="21"/>
    </location>
</feature>
<name>A0AAV9W4G8_9PEZI</name>
<evidence type="ECO:0000313" key="3">
    <source>
        <dbReference type="Proteomes" id="UP001370758"/>
    </source>
</evidence>
<comment type="caution">
    <text evidence="2">The sequence shown here is derived from an EMBL/GenBank/DDBJ whole genome shotgun (WGS) entry which is preliminary data.</text>
</comment>
<dbReference type="EMBL" id="JAVHJL010000008">
    <property type="protein sequence ID" value="KAK6498909.1"/>
    <property type="molecule type" value="Genomic_DNA"/>
</dbReference>
<keyword evidence="3" id="KW-1185">Reference proteome</keyword>
<reference evidence="2 3" key="1">
    <citation type="submission" date="2023-08" db="EMBL/GenBank/DDBJ databases">
        <authorList>
            <person name="Palmer J.M."/>
        </authorList>
    </citation>
    <scope>NUCLEOTIDE SEQUENCE [LARGE SCALE GENOMIC DNA]</scope>
    <source>
        <strain evidence="2 3">TWF481</strain>
    </source>
</reference>
<accession>A0AAV9W4G8</accession>
<dbReference type="Proteomes" id="UP001370758">
    <property type="component" value="Unassembled WGS sequence"/>
</dbReference>
<proteinExistence type="predicted"/>
<dbReference type="AlphaFoldDB" id="A0AAV9W4G8"/>
<sequence length="68" mass="7540">MEMDGDGEQGKEKSSAPKWDQSKSVVVVVVDETTSNFLQIKSNQRMGGLELEMGMPLKEWIQLRLAGA</sequence>
<evidence type="ECO:0000313" key="2">
    <source>
        <dbReference type="EMBL" id="KAK6498909.1"/>
    </source>
</evidence>
<protein>
    <submittedName>
        <fullName evidence="2">Uncharacterized protein</fullName>
    </submittedName>
</protein>
<gene>
    <name evidence="2" type="ORF">TWF481_011479</name>
</gene>